<feature type="transmembrane region" description="Helical" evidence="1">
    <location>
        <begin position="30"/>
        <end position="51"/>
    </location>
</feature>
<evidence type="ECO:0000313" key="2">
    <source>
        <dbReference type="EMBL" id="QRQ82830.1"/>
    </source>
</evidence>
<protein>
    <submittedName>
        <fullName evidence="2">Uncharacterized protein</fullName>
    </submittedName>
</protein>
<dbReference type="EMBL" id="CP069798">
    <property type="protein sequence ID" value="QRQ82830.1"/>
    <property type="molecule type" value="Genomic_DNA"/>
</dbReference>
<dbReference type="RefSeq" id="WP_230340120.1">
    <property type="nucleotide sequence ID" value="NZ_CP069798.1"/>
</dbReference>
<gene>
    <name evidence="2" type="ORF">JQU52_05460</name>
</gene>
<evidence type="ECO:0000313" key="3">
    <source>
        <dbReference type="Proteomes" id="UP000653156"/>
    </source>
</evidence>
<organism evidence="2 3">
    <name type="scientific">Paralysiella testudinis</name>
    <dbReference type="NCBI Taxonomy" id="2809020"/>
    <lineage>
        <taxon>Bacteria</taxon>
        <taxon>Pseudomonadati</taxon>
        <taxon>Pseudomonadota</taxon>
        <taxon>Betaproteobacteria</taxon>
        <taxon>Neisseriales</taxon>
        <taxon>Neisseriaceae</taxon>
        <taxon>Paralysiella</taxon>
    </lineage>
</organism>
<evidence type="ECO:0000256" key="1">
    <source>
        <dbReference type="SAM" id="Phobius"/>
    </source>
</evidence>
<proteinExistence type="predicted"/>
<dbReference type="Proteomes" id="UP000653156">
    <property type="component" value="Chromosome"/>
</dbReference>
<sequence>MAKFWVISFFGCVVLATVLFGTYIGAVFGLLSALTFFGMLFSVFTWGGDYYDDYD</sequence>
<dbReference type="KEGG" id="ptes:JQU52_05460"/>
<keyword evidence="1" id="KW-0812">Transmembrane</keyword>
<accession>A0A892ZK45</accession>
<dbReference type="AlphaFoldDB" id="A0A892ZK45"/>
<keyword evidence="1" id="KW-0472">Membrane</keyword>
<reference evidence="2" key="1">
    <citation type="submission" date="2021-02" db="EMBL/GenBank/DDBJ databases">
        <title>Neisseriaceae sp. 26B isolated from the cloaca of a Common Toad-headed Turtle (Mesoclemmys nasuta).</title>
        <authorList>
            <person name="Spergser J."/>
            <person name="Busse H.-J."/>
        </authorList>
    </citation>
    <scope>NUCLEOTIDE SEQUENCE</scope>
    <source>
        <strain evidence="2">26B</strain>
    </source>
</reference>
<keyword evidence="3" id="KW-1185">Reference proteome</keyword>
<name>A0A892ZK45_9NEIS</name>
<keyword evidence="1" id="KW-1133">Transmembrane helix</keyword>